<dbReference type="SUPFAM" id="SSF54909">
    <property type="entry name" value="Dimeric alpha+beta barrel"/>
    <property type="match status" value="1"/>
</dbReference>
<dbReference type="OrthoDB" id="2851338at2759"/>
<evidence type="ECO:0008006" key="3">
    <source>
        <dbReference type="Google" id="ProtNLM"/>
    </source>
</evidence>
<keyword evidence="2" id="KW-1185">Reference proteome</keyword>
<dbReference type="AlphaFoldDB" id="A0A4S8MU99"/>
<sequence>MTTNVFSSGSQDRLLVIMSRDKSLVEPKVLAGVLQQLGVASDYQVYSRIPEEGEGFGLFCLIESESSHQHWQQDLESMGLECRLYSTQRPIVPAGFVKLPATHILVSVAMTPNAASEKSFNDWYTQEHIPMLSQTPGWLASRRFNLISSTGEAPKHLALHAWVDMSIFERSEYKAAVNTPWRTEVIDQVIQRERLVLQSQSAASDMNDA</sequence>
<organism evidence="1 2">
    <name type="scientific">Dendrothele bispora (strain CBS 962.96)</name>
    <dbReference type="NCBI Taxonomy" id="1314807"/>
    <lineage>
        <taxon>Eukaryota</taxon>
        <taxon>Fungi</taxon>
        <taxon>Dikarya</taxon>
        <taxon>Basidiomycota</taxon>
        <taxon>Agaricomycotina</taxon>
        <taxon>Agaricomycetes</taxon>
        <taxon>Agaricomycetidae</taxon>
        <taxon>Agaricales</taxon>
        <taxon>Agaricales incertae sedis</taxon>
        <taxon>Dendrothele</taxon>
    </lineage>
</organism>
<dbReference type="InterPro" id="IPR011008">
    <property type="entry name" value="Dimeric_a/b-barrel"/>
</dbReference>
<accession>A0A4S8MU99</accession>
<dbReference type="Gene3D" id="3.30.70.100">
    <property type="match status" value="1"/>
</dbReference>
<evidence type="ECO:0000313" key="1">
    <source>
        <dbReference type="EMBL" id="THV06622.1"/>
    </source>
</evidence>
<evidence type="ECO:0000313" key="2">
    <source>
        <dbReference type="Proteomes" id="UP000297245"/>
    </source>
</evidence>
<dbReference type="Proteomes" id="UP000297245">
    <property type="component" value="Unassembled WGS sequence"/>
</dbReference>
<proteinExistence type="predicted"/>
<dbReference type="EMBL" id="ML179041">
    <property type="protein sequence ID" value="THV06622.1"/>
    <property type="molecule type" value="Genomic_DNA"/>
</dbReference>
<name>A0A4S8MU99_DENBC</name>
<gene>
    <name evidence="1" type="ORF">K435DRAFT_848705</name>
</gene>
<reference evidence="1 2" key="1">
    <citation type="journal article" date="2019" name="Nat. Ecol. Evol.">
        <title>Megaphylogeny resolves global patterns of mushroom evolution.</title>
        <authorList>
            <person name="Varga T."/>
            <person name="Krizsan K."/>
            <person name="Foldi C."/>
            <person name="Dima B."/>
            <person name="Sanchez-Garcia M."/>
            <person name="Sanchez-Ramirez S."/>
            <person name="Szollosi G.J."/>
            <person name="Szarkandi J.G."/>
            <person name="Papp V."/>
            <person name="Albert L."/>
            <person name="Andreopoulos W."/>
            <person name="Angelini C."/>
            <person name="Antonin V."/>
            <person name="Barry K.W."/>
            <person name="Bougher N.L."/>
            <person name="Buchanan P."/>
            <person name="Buyck B."/>
            <person name="Bense V."/>
            <person name="Catcheside P."/>
            <person name="Chovatia M."/>
            <person name="Cooper J."/>
            <person name="Damon W."/>
            <person name="Desjardin D."/>
            <person name="Finy P."/>
            <person name="Geml J."/>
            <person name="Haridas S."/>
            <person name="Hughes K."/>
            <person name="Justo A."/>
            <person name="Karasinski D."/>
            <person name="Kautmanova I."/>
            <person name="Kiss B."/>
            <person name="Kocsube S."/>
            <person name="Kotiranta H."/>
            <person name="LaButti K.M."/>
            <person name="Lechner B.E."/>
            <person name="Liimatainen K."/>
            <person name="Lipzen A."/>
            <person name="Lukacs Z."/>
            <person name="Mihaltcheva S."/>
            <person name="Morgado L.N."/>
            <person name="Niskanen T."/>
            <person name="Noordeloos M.E."/>
            <person name="Ohm R.A."/>
            <person name="Ortiz-Santana B."/>
            <person name="Ovrebo C."/>
            <person name="Racz N."/>
            <person name="Riley R."/>
            <person name="Savchenko A."/>
            <person name="Shiryaev A."/>
            <person name="Soop K."/>
            <person name="Spirin V."/>
            <person name="Szebenyi C."/>
            <person name="Tomsovsky M."/>
            <person name="Tulloss R.E."/>
            <person name="Uehling J."/>
            <person name="Grigoriev I.V."/>
            <person name="Vagvolgyi C."/>
            <person name="Papp T."/>
            <person name="Martin F.M."/>
            <person name="Miettinen O."/>
            <person name="Hibbett D.S."/>
            <person name="Nagy L.G."/>
        </authorList>
    </citation>
    <scope>NUCLEOTIDE SEQUENCE [LARGE SCALE GENOMIC DNA]</scope>
    <source>
        <strain evidence="1 2">CBS 962.96</strain>
    </source>
</reference>
<protein>
    <recommendedName>
        <fullName evidence="3">ABM domain-containing protein</fullName>
    </recommendedName>
</protein>